<feature type="region of interest" description="Disordered" evidence="1">
    <location>
        <begin position="17"/>
        <end position="52"/>
    </location>
</feature>
<feature type="compositionally biased region" description="Basic and acidic residues" evidence="1">
    <location>
        <begin position="114"/>
        <end position="125"/>
    </location>
</feature>
<keyword evidence="4" id="KW-1185">Reference proteome</keyword>
<accession>A0A2R5GXA0</accession>
<comment type="caution">
    <text evidence="3">The sequence shown here is derived from an EMBL/GenBank/DDBJ whole genome shotgun (WGS) entry which is preliminary data.</text>
</comment>
<evidence type="ECO:0000256" key="2">
    <source>
        <dbReference type="SAM" id="Phobius"/>
    </source>
</evidence>
<proteinExistence type="predicted"/>
<feature type="compositionally biased region" description="Basic and acidic residues" evidence="1">
    <location>
        <begin position="165"/>
        <end position="174"/>
    </location>
</feature>
<dbReference type="EMBL" id="BEYU01000193">
    <property type="protein sequence ID" value="GBG34408.1"/>
    <property type="molecule type" value="Genomic_DNA"/>
</dbReference>
<keyword evidence="2" id="KW-0472">Membrane</keyword>
<dbReference type="AlphaFoldDB" id="A0A2R5GXA0"/>
<evidence type="ECO:0000313" key="3">
    <source>
        <dbReference type="EMBL" id="GBG34408.1"/>
    </source>
</evidence>
<feature type="transmembrane region" description="Helical" evidence="2">
    <location>
        <begin position="65"/>
        <end position="84"/>
    </location>
</feature>
<keyword evidence="2" id="KW-0812">Transmembrane</keyword>
<feature type="compositionally biased region" description="Low complexity" evidence="1">
    <location>
        <begin position="100"/>
        <end position="113"/>
    </location>
</feature>
<organism evidence="3 4">
    <name type="scientific">Hondaea fermentalgiana</name>
    <dbReference type="NCBI Taxonomy" id="2315210"/>
    <lineage>
        <taxon>Eukaryota</taxon>
        <taxon>Sar</taxon>
        <taxon>Stramenopiles</taxon>
        <taxon>Bigyra</taxon>
        <taxon>Labyrinthulomycetes</taxon>
        <taxon>Thraustochytrida</taxon>
        <taxon>Thraustochytriidae</taxon>
        <taxon>Hondaea</taxon>
    </lineage>
</organism>
<keyword evidence="2" id="KW-1133">Transmembrane helix</keyword>
<evidence type="ECO:0000256" key="1">
    <source>
        <dbReference type="SAM" id="MobiDB-lite"/>
    </source>
</evidence>
<name>A0A2R5GXA0_9STRA</name>
<evidence type="ECO:0000313" key="4">
    <source>
        <dbReference type="Proteomes" id="UP000241890"/>
    </source>
</evidence>
<protein>
    <submittedName>
        <fullName evidence="3">Uncharacterized protein</fullName>
    </submittedName>
</protein>
<dbReference type="InParanoid" id="A0A2R5GXA0"/>
<gene>
    <name evidence="3" type="ORF">FCC1311_106322</name>
</gene>
<sequence length="174" mass="18175">MMMSVRTARVARAQVNRRLSTATTTAGRSTDKVPAAGQAEGGHPNVMPKGGSGENVATKGKGRGYGPLAVIMAGVVGVAAYQLGFSEPSKEANKFQFNPETAKASAEEAAAETSQHRLQRDDSVMRSKGPFKGKNKEILGITPSDEKLENEATTHSAAGTIASAAHREGKSVDH</sequence>
<reference evidence="3 4" key="1">
    <citation type="submission" date="2017-12" db="EMBL/GenBank/DDBJ databases">
        <title>Sequencing, de novo assembly and annotation of complete genome of a new Thraustochytrid species, strain FCC1311.</title>
        <authorList>
            <person name="Sedici K."/>
            <person name="Godart F."/>
            <person name="Aiese Cigliano R."/>
            <person name="Sanseverino W."/>
            <person name="Barakat M."/>
            <person name="Ortet P."/>
            <person name="Marechal E."/>
            <person name="Cagnac O."/>
            <person name="Amato A."/>
        </authorList>
    </citation>
    <scope>NUCLEOTIDE SEQUENCE [LARGE SCALE GENOMIC DNA]</scope>
</reference>
<feature type="compositionally biased region" description="Polar residues" evidence="1">
    <location>
        <begin position="17"/>
        <end position="28"/>
    </location>
</feature>
<feature type="region of interest" description="Disordered" evidence="1">
    <location>
        <begin position="100"/>
        <end position="174"/>
    </location>
</feature>
<dbReference type="Proteomes" id="UP000241890">
    <property type="component" value="Unassembled WGS sequence"/>
</dbReference>